<proteinExistence type="predicted"/>
<dbReference type="AlphaFoldDB" id="A0AAD5RVG1"/>
<organism evidence="1 2">
    <name type="scientific">Zalerion maritima</name>
    <dbReference type="NCBI Taxonomy" id="339359"/>
    <lineage>
        <taxon>Eukaryota</taxon>
        <taxon>Fungi</taxon>
        <taxon>Dikarya</taxon>
        <taxon>Ascomycota</taxon>
        <taxon>Pezizomycotina</taxon>
        <taxon>Sordariomycetes</taxon>
        <taxon>Lulworthiomycetidae</taxon>
        <taxon>Lulworthiales</taxon>
        <taxon>Lulworthiaceae</taxon>
        <taxon>Zalerion</taxon>
    </lineage>
</organism>
<keyword evidence="2" id="KW-1185">Reference proteome</keyword>
<name>A0AAD5RVG1_9PEZI</name>
<accession>A0AAD5RVG1</accession>
<sequence>MSGNKSIECRDALLVGELDAPPPQGSGVDGVKCVGVSVSGVVEDATVDSGSLAAPEVKGDVGVLDTALGKMRLAVSEVALAHRQGLSANGRVFSGESQ</sequence>
<gene>
    <name evidence="1" type="ORF">MKZ38_002681</name>
</gene>
<evidence type="ECO:0000313" key="2">
    <source>
        <dbReference type="Proteomes" id="UP001201980"/>
    </source>
</evidence>
<dbReference type="Proteomes" id="UP001201980">
    <property type="component" value="Unassembled WGS sequence"/>
</dbReference>
<comment type="caution">
    <text evidence="1">The sequence shown here is derived from an EMBL/GenBank/DDBJ whole genome shotgun (WGS) entry which is preliminary data.</text>
</comment>
<reference evidence="1" key="1">
    <citation type="submission" date="2022-07" db="EMBL/GenBank/DDBJ databases">
        <title>Draft genome sequence of Zalerion maritima ATCC 34329, a (micro)plastics degrading marine fungus.</title>
        <authorList>
            <person name="Paco A."/>
            <person name="Goncalves M.F.M."/>
            <person name="Rocha-Santos T.A.P."/>
            <person name="Alves A."/>
        </authorList>
    </citation>
    <scope>NUCLEOTIDE SEQUENCE</scope>
    <source>
        <strain evidence="1">ATCC 34329</strain>
    </source>
</reference>
<dbReference type="EMBL" id="JAKWBI020000180">
    <property type="protein sequence ID" value="KAJ2900063.1"/>
    <property type="molecule type" value="Genomic_DNA"/>
</dbReference>
<protein>
    <submittedName>
        <fullName evidence="1">Uncharacterized protein</fullName>
    </submittedName>
</protein>
<evidence type="ECO:0000313" key="1">
    <source>
        <dbReference type="EMBL" id="KAJ2900063.1"/>
    </source>
</evidence>